<reference evidence="1 2" key="1">
    <citation type="submission" date="2018-08" db="EMBL/GenBank/DDBJ databases">
        <authorList>
            <person name="Preder H."/>
            <person name="Servin-Meza L.A."/>
            <person name="Bonilla J.A."/>
            <person name="Klyczek K."/>
            <person name="Garlena R.A."/>
            <person name="Russell D.A."/>
            <person name="Pope W.H."/>
            <person name="Jacobs-Sera D."/>
            <person name="Hatfull G.F."/>
        </authorList>
    </citation>
    <scope>NUCLEOTIDE SEQUENCE [LARGE SCALE GENOMIC DNA]</scope>
</reference>
<keyword evidence="2" id="KW-1185">Reference proteome</keyword>
<dbReference type="Proteomes" id="UP000281993">
    <property type="component" value="Segment"/>
</dbReference>
<evidence type="ECO:0000313" key="2">
    <source>
        <dbReference type="Proteomes" id="UP000281993"/>
    </source>
</evidence>
<accession>A0A386KSR5</accession>
<gene>
    <name evidence="1" type="primary">103</name>
    <name evidence="1" type="ORF">SEA_VALENTINIPUFF_103</name>
</gene>
<evidence type="ECO:0000313" key="1">
    <source>
        <dbReference type="EMBL" id="AYD87397.1"/>
    </source>
</evidence>
<sequence length="147" mass="16188">MSDHGNAEGISIHRTAGEPLCTACMAYLNRLQREMFRSDRVDGEDVVRVTLPIPSIAFYELTQRADAMGLTVEDYIAGLAIDSVQGAGRGLTFSKEKQIRALWVAGKSTAEISRTVKVAYRTVQNRIERWGGQSNYRPGRPAGKASK</sequence>
<organism evidence="1 2">
    <name type="scientific">Microbacterium phage ValentiniPuff</name>
    <dbReference type="NCBI Taxonomy" id="2315705"/>
    <lineage>
        <taxon>Viruses</taxon>
        <taxon>Duplodnaviria</taxon>
        <taxon>Heunggongvirae</taxon>
        <taxon>Uroviricota</taxon>
        <taxon>Caudoviricetes</taxon>
        <taxon>Valentinivirus</taxon>
        <taxon>Valentinivirus valentinipuff</taxon>
    </lineage>
</organism>
<name>A0A386KSR5_9CAUD</name>
<dbReference type="EMBL" id="MH825712">
    <property type="protein sequence ID" value="AYD87397.1"/>
    <property type="molecule type" value="Genomic_DNA"/>
</dbReference>
<proteinExistence type="predicted"/>
<protein>
    <submittedName>
        <fullName evidence="1">Uncharacterized protein</fullName>
    </submittedName>
</protein>